<sequence length="94" mass="10778">MSIGMLPSSCVLLFYFSFRFITTCFSLRTVYCMMIDTKHSSSEPLLEVLNDPYRIHLSLLSDTQYTPNLLLPCYSSLLCGLELTGWFTDLRFAS</sequence>
<reference evidence="1 2" key="1">
    <citation type="journal article" date="2018" name="Nat. Ecol. Evol.">
        <title>Pezizomycetes genomes reveal the molecular basis of ectomycorrhizal truffle lifestyle.</title>
        <authorList>
            <person name="Murat C."/>
            <person name="Payen T."/>
            <person name="Noel B."/>
            <person name="Kuo A."/>
            <person name="Morin E."/>
            <person name="Chen J."/>
            <person name="Kohler A."/>
            <person name="Krizsan K."/>
            <person name="Balestrini R."/>
            <person name="Da Silva C."/>
            <person name="Montanini B."/>
            <person name="Hainaut M."/>
            <person name="Levati E."/>
            <person name="Barry K.W."/>
            <person name="Belfiori B."/>
            <person name="Cichocki N."/>
            <person name="Clum A."/>
            <person name="Dockter R.B."/>
            <person name="Fauchery L."/>
            <person name="Guy J."/>
            <person name="Iotti M."/>
            <person name="Le Tacon F."/>
            <person name="Lindquist E.A."/>
            <person name="Lipzen A."/>
            <person name="Malagnac F."/>
            <person name="Mello A."/>
            <person name="Molinier V."/>
            <person name="Miyauchi S."/>
            <person name="Poulain J."/>
            <person name="Riccioni C."/>
            <person name="Rubini A."/>
            <person name="Sitrit Y."/>
            <person name="Splivallo R."/>
            <person name="Traeger S."/>
            <person name="Wang M."/>
            <person name="Zifcakova L."/>
            <person name="Wipf D."/>
            <person name="Zambonelli A."/>
            <person name="Paolocci F."/>
            <person name="Nowrousian M."/>
            <person name="Ottonello S."/>
            <person name="Baldrian P."/>
            <person name="Spatafora J.W."/>
            <person name="Henrissat B."/>
            <person name="Nagy L.G."/>
            <person name="Aury J.M."/>
            <person name="Wincker P."/>
            <person name="Grigoriev I.V."/>
            <person name="Bonfante P."/>
            <person name="Martin F.M."/>
        </authorList>
    </citation>
    <scope>NUCLEOTIDE SEQUENCE [LARGE SCALE GENOMIC DNA]</scope>
    <source>
        <strain evidence="1 2">RN42</strain>
    </source>
</reference>
<keyword evidence="2" id="KW-1185">Reference proteome</keyword>
<protein>
    <submittedName>
        <fullName evidence="1">Uncharacterized protein</fullName>
    </submittedName>
</protein>
<name>A0A3N4HRD3_ASCIM</name>
<evidence type="ECO:0000313" key="2">
    <source>
        <dbReference type="Proteomes" id="UP000275078"/>
    </source>
</evidence>
<organism evidence="1 2">
    <name type="scientific">Ascobolus immersus RN42</name>
    <dbReference type="NCBI Taxonomy" id="1160509"/>
    <lineage>
        <taxon>Eukaryota</taxon>
        <taxon>Fungi</taxon>
        <taxon>Dikarya</taxon>
        <taxon>Ascomycota</taxon>
        <taxon>Pezizomycotina</taxon>
        <taxon>Pezizomycetes</taxon>
        <taxon>Pezizales</taxon>
        <taxon>Ascobolaceae</taxon>
        <taxon>Ascobolus</taxon>
    </lineage>
</organism>
<dbReference type="Proteomes" id="UP000275078">
    <property type="component" value="Unassembled WGS sequence"/>
</dbReference>
<dbReference type="EMBL" id="ML119872">
    <property type="protein sequence ID" value="RPA72214.1"/>
    <property type="molecule type" value="Genomic_DNA"/>
</dbReference>
<accession>A0A3N4HRD3</accession>
<evidence type="ECO:0000313" key="1">
    <source>
        <dbReference type="EMBL" id="RPA72214.1"/>
    </source>
</evidence>
<proteinExistence type="predicted"/>
<gene>
    <name evidence="1" type="ORF">BJ508DRAFT_76900</name>
</gene>
<dbReference type="AlphaFoldDB" id="A0A3N4HRD3"/>